<dbReference type="InterPro" id="IPR002491">
    <property type="entry name" value="ABC_transptr_periplasmic_BD"/>
</dbReference>
<keyword evidence="4" id="KW-0410">Iron transport</keyword>
<dbReference type="EMBL" id="CP104965">
    <property type="protein sequence ID" value="UXN68805.1"/>
    <property type="molecule type" value="Genomic_DNA"/>
</dbReference>
<gene>
    <name evidence="8" type="ORF">N8A98_16340</name>
</gene>
<comment type="similarity">
    <text evidence="2">Belongs to the bacterial solute-binding protein 8 family.</text>
</comment>
<dbReference type="PANTHER" id="PTHR30532">
    <property type="entry name" value="IRON III DICITRATE-BINDING PERIPLASMIC PROTEIN"/>
    <property type="match status" value="1"/>
</dbReference>
<keyword evidence="3" id="KW-0813">Transport</keyword>
<dbReference type="PANTHER" id="PTHR30532:SF28">
    <property type="entry name" value="PETROBACTIN-BINDING PROTEIN YCLQ"/>
    <property type="match status" value="1"/>
</dbReference>
<comment type="subcellular location">
    <subcellularLocation>
        <location evidence="1">Cell envelope</location>
    </subcellularLocation>
</comment>
<feature type="signal peptide" evidence="6">
    <location>
        <begin position="1"/>
        <end position="18"/>
    </location>
</feature>
<organism evidence="8 9">
    <name type="scientific">Devosia neptuniae</name>
    <dbReference type="NCBI Taxonomy" id="191302"/>
    <lineage>
        <taxon>Bacteria</taxon>
        <taxon>Pseudomonadati</taxon>
        <taxon>Pseudomonadota</taxon>
        <taxon>Alphaproteobacteria</taxon>
        <taxon>Hyphomicrobiales</taxon>
        <taxon>Devosiaceae</taxon>
        <taxon>Devosia</taxon>
    </lineage>
</organism>
<proteinExistence type="inferred from homology"/>
<name>A0ABY6C997_9HYPH</name>
<keyword evidence="9" id="KW-1185">Reference proteome</keyword>
<keyword evidence="5 6" id="KW-0732">Signal</keyword>
<evidence type="ECO:0000313" key="9">
    <source>
        <dbReference type="Proteomes" id="UP001061862"/>
    </source>
</evidence>
<keyword evidence="4" id="KW-0406">Ion transport</keyword>
<evidence type="ECO:0000256" key="2">
    <source>
        <dbReference type="ARBA" id="ARBA00008814"/>
    </source>
</evidence>
<keyword evidence="4" id="KW-0408">Iron</keyword>
<dbReference type="Proteomes" id="UP001061862">
    <property type="component" value="Chromosome"/>
</dbReference>
<dbReference type="InterPro" id="IPR051313">
    <property type="entry name" value="Bact_iron-sidero_bind"/>
</dbReference>
<evidence type="ECO:0000256" key="4">
    <source>
        <dbReference type="ARBA" id="ARBA00022496"/>
    </source>
</evidence>
<dbReference type="RefSeq" id="WP_262166837.1">
    <property type="nucleotide sequence ID" value="NZ_CP104965.1"/>
</dbReference>
<dbReference type="CDD" id="cd01140">
    <property type="entry name" value="FatB"/>
    <property type="match status" value="1"/>
</dbReference>
<accession>A0ABY6C997</accession>
<feature type="domain" description="Fe/B12 periplasmic-binding" evidence="7">
    <location>
        <begin position="41"/>
        <end position="302"/>
    </location>
</feature>
<reference evidence="8 9" key="1">
    <citation type="submission" date="2022-09" db="EMBL/GenBank/DDBJ databases">
        <title>Interaction between co-microsymbionts with complementary sets of symbiotic genes in legume-rhizobium systems.</title>
        <authorList>
            <person name="Safronova V."/>
            <person name="Sazanova A."/>
            <person name="Afonin A."/>
            <person name="Chirak E."/>
        </authorList>
    </citation>
    <scope>NUCLEOTIDE SEQUENCE [LARGE SCALE GENOMIC DNA]</scope>
    <source>
        <strain evidence="8 9">A18/4-1</strain>
    </source>
</reference>
<protein>
    <submittedName>
        <fullName evidence="8">ABC transporter substrate-binding protein</fullName>
    </submittedName>
</protein>
<dbReference type="Gene3D" id="3.40.50.1980">
    <property type="entry name" value="Nitrogenase molybdenum iron protein domain"/>
    <property type="match status" value="2"/>
</dbReference>
<evidence type="ECO:0000259" key="7">
    <source>
        <dbReference type="PROSITE" id="PS50983"/>
    </source>
</evidence>
<dbReference type="InterPro" id="IPR033870">
    <property type="entry name" value="FatB"/>
</dbReference>
<evidence type="ECO:0000313" key="8">
    <source>
        <dbReference type="EMBL" id="UXN68805.1"/>
    </source>
</evidence>
<sequence length="302" mass="31151">MKSVLLAALAATVLATSAAVGQDIVVAHAQGETSLTGVPTKVLVQDWATFDNLHALGVVAAGVPASNAPRYLQEAVPADALRIGSLFEPDFEGIAAADADVYFVAARSAEAYGTAKDILPTIDMSLADNADIIGGIEGNLTKLGEIFGLQDKAAELNEALDAKVAEVKAVAEGKGNALVLVTNAGNLGVYGPDSRVAWIHNQLGIPSAMPDVEDGDHGGDGVSFEFVLETNPDWLFVVDRDAGTGESSGAAAALLDNELINQTKAAQAGHIIYLDPQAAYITMHGYTGVMLMLDQVLAGLNG</sequence>
<feature type="chain" id="PRO_5046880019" evidence="6">
    <location>
        <begin position="19"/>
        <end position="302"/>
    </location>
</feature>
<evidence type="ECO:0000256" key="3">
    <source>
        <dbReference type="ARBA" id="ARBA00022448"/>
    </source>
</evidence>
<dbReference type="Pfam" id="PF01497">
    <property type="entry name" value="Peripla_BP_2"/>
    <property type="match status" value="1"/>
</dbReference>
<evidence type="ECO:0000256" key="5">
    <source>
        <dbReference type="ARBA" id="ARBA00022729"/>
    </source>
</evidence>
<dbReference type="PROSITE" id="PS50983">
    <property type="entry name" value="FE_B12_PBP"/>
    <property type="match status" value="1"/>
</dbReference>
<evidence type="ECO:0000256" key="1">
    <source>
        <dbReference type="ARBA" id="ARBA00004196"/>
    </source>
</evidence>
<dbReference type="SUPFAM" id="SSF53807">
    <property type="entry name" value="Helical backbone' metal receptor"/>
    <property type="match status" value="1"/>
</dbReference>
<evidence type="ECO:0000256" key="6">
    <source>
        <dbReference type="SAM" id="SignalP"/>
    </source>
</evidence>